<protein>
    <submittedName>
        <fullName evidence="2">Uncharacterized protein</fullName>
    </submittedName>
</protein>
<organism evidence="2 3">
    <name type="scientific">Luteimonas wenzhouensis</name>
    <dbReference type="NCBI Taxonomy" id="2599615"/>
    <lineage>
        <taxon>Bacteria</taxon>
        <taxon>Pseudomonadati</taxon>
        <taxon>Pseudomonadota</taxon>
        <taxon>Gammaproteobacteria</taxon>
        <taxon>Lysobacterales</taxon>
        <taxon>Lysobacteraceae</taxon>
        <taxon>Luteimonas</taxon>
    </lineage>
</organism>
<proteinExistence type="predicted"/>
<gene>
    <name evidence="2" type="ORF">FQY79_07325</name>
</gene>
<comment type="caution">
    <text evidence="2">The sequence shown here is derived from an EMBL/GenBank/DDBJ whole genome shotgun (WGS) entry which is preliminary data.</text>
</comment>
<dbReference type="AlphaFoldDB" id="A0A5C5U120"/>
<evidence type="ECO:0000313" key="3">
    <source>
        <dbReference type="Proteomes" id="UP000315949"/>
    </source>
</evidence>
<name>A0A5C5U120_9GAMM</name>
<keyword evidence="1" id="KW-0732">Signal</keyword>
<dbReference type="OrthoDB" id="1299654at2"/>
<evidence type="ECO:0000256" key="1">
    <source>
        <dbReference type="SAM" id="SignalP"/>
    </source>
</evidence>
<feature type="chain" id="PRO_5023020418" evidence="1">
    <location>
        <begin position="25"/>
        <end position="439"/>
    </location>
</feature>
<keyword evidence="3" id="KW-1185">Reference proteome</keyword>
<sequence length="439" mass="47856">MRKRARSLLLFACLVTQAMSTASASPGQAGALYVFEEARRLCERDDGALWGRSLCGPIMIVDPVDRGMVANQQDRGGVLQASDGAFVGQLPPEVMLANTRVEWSGTEWTQLVWPVPLEPGVLRVFLVHEMFHRIQRDLGLARNEAGNRHLDMREGRYLLQLEWRALAQALMADDEGARRDRIADALAFRHERRRLFHEAAADESALEVNEGIPEYTGVRLGLAHDGQRRAYAVYALARFLDAPSFVRSFAYASGPAYGLLLDQADPGWHRRLDADADLGALLARAHGIGPPDPAGHAARVQRYDRDGSLGRGEDAREQARAARVAAWRATLVDGPRLVLPLARTSYQFNPQTLATLDGIGTVYPSLRLTDAWGELVVVEGGAALVHADRKRAAVALPANRAPLAGEVVAGEGWTLTLAPGWTLVAGEREGDMTLAPGPH</sequence>
<dbReference type="RefSeq" id="WP_146312239.1">
    <property type="nucleotide sequence ID" value="NZ_VOHE01000003.1"/>
</dbReference>
<evidence type="ECO:0000313" key="2">
    <source>
        <dbReference type="EMBL" id="TWT19646.1"/>
    </source>
</evidence>
<reference evidence="2 3" key="1">
    <citation type="submission" date="2019-07" db="EMBL/GenBank/DDBJ databases">
        <title>Luteimonas sp. YD-1 nov., isolated from acidic soil.</title>
        <authorList>
            <person name="Zhou J."/>
        </authorList>
    </citation>
    <scope>NUCLEOTIDE SEQUENCE [LARGE SCALE GENOMIC DNA]</scope>
    <source>
        <strain evidence="2 3">YD-1</strain>
    </source>
</reference>
<feature type="signal peptide" evidence="1">
    <location>
        <begin position="1"/>
        <end position="24"/>
    </location>
</feature>
<accession>A0A5C5U120</accession>
<dbReference type="EMBL" id="VOHE01000003">
    <property type="protein sequence ID" value="TWT19646.1"/>
    <property type="molecule type" value="Genomic_DNA"/>
</dbReference>
<dbReference type="Proteomes" id="UP000315949">
    <property type="component" value="Unassembled WGS sequence"/>
</dbReference>